<dbReference type="Proteomes" id="UP000215509">
    <property type="component" value="Unassembled WGS sequence"/>
</dbReference>
<proteinExistence type="predicted"/>
<evidence type="ECO:0000313" key="2">
    <source>
        <dbReference type="EMBL" id="OXM86138.1"/>
    </source>
</evidence>
<keyword evidence="3" id="KW-1185">Reference proteome</keyword>
<dbReference type="InterPro" id="IPR019302">
    <property type="entry name" value="CAP12/PCTIR_TIR_dom"/>
</dbReference>
<dbReference type="OrthoDB" id="2531859at2"/>
<feature type="domain" description="CD-NTase-associated protein 12/Pycsar effector protein TIR" evidence="1">
    <location>
        <begin position="10"/>
        <end position="120"/>
    </location>
</feature>
<organism evidence="2 3">
    <name type="scientific">Paenibacillus rigui</name>
    <dbReference type="NCBI Taxonomy" id="554312"/>
    <lineage>
        <taxon>Bacteria</taxon>
        <taxon>Bacillati</taxon>
        <taxon>Bacillota</taxon>
        <taxon>Bacilli</taxon>
        <taxon>Bacillales</taxon>
        <taxon>Paenibacillaceae</taxon>
        <taxon>Paenibacillus</taxon>
    </lineage>
</organism>
<accession>A0A229URT6</accession>
<evidence type="ECO:0000313" key="3">
    <source>
        <dbReference type="Proteomes" id="UP000215509"/>
    </source>
</evidence>
<reference evidence="2 3" key="1">
    <citation type="submission" date="2017-07" db="EMBL/GenBank/DDBJ databases">
        <title>Genome sequencing and assembly of Paenibacillus rigui.</title>
        <authorList>
            <person name="Mayilraj S."/>
        </authorList>
    </citation>
    <scope>NUCLEOTIDE SEQUENCE [LARGE SCALE GENOMIC DNA]</scope>
    <source>
        <strain evidence="2 3">JCM 16352</strain>
    </source>
</reference>
<protein>
    <recommendedName>
        <fullName evidence="1">CD-NTase-associated protein 12/Pycsar effector protein TIR domain-containing protein</fullName>
    </recommendedName>
</protein>
<evidence type="ECO:0000259" key="1">
    <source>
        <dbReference type="Pfam" id="PF10137"/>
    </source>
</evidence>
<name>A0A229URT6_9BACL</name>
<dbReference type="AlphaFoldDB" id="A0A229URT6"/>
<dbReference type="Pfam" id="PF10137">
    <property type="entry name" value="CAP12-PCTIR_TIR"/>
    <property type="match status" value="1"/>
</dbReference>
<dbReference type="GO" id="GO:0050135">
    <property type="term" value="F:NADP+ nucleosidase activity"/>
    <property type="evidence" value="ECO:0007669"/>
    <property type="project" value="InterPro"/>
</dbReference>
<dbReference type="EMBL" id="NMQW01000017">
    <property type="protein sequence ID" value="OXM86138.1"/>
    <property type="molecule type" value="Genomic_DNA"/>
</dbReference>
<sequence length="331" mass="36925">MGHPLEMKPKVFIGCSPDGSLLAEFYQAQLASIAEVTVVNQGILATSNPILKRLERQIGDSDFGMIILTGTDYANPAAYANLIFLAGMFIGELGYKRTIIVLPKGRTLPDYLEGFNPLTLEEREGEWSVESAGVHLYPIKQSIGAQKTRFKRSDFRKSEADRQFLFSALDALNISHDVDYDRVLDKFHKTFDPACGIIEFQEVTAATLFELLEDGVTLKQFARAGQVGSNHMIQLTDPNSYLAECCRAKDVNVHLGRAKDKEDGVFEYIYCVKLHPTIISSLHFTTDIHIPPQHHHSIMIELSQKNAKLVSSLKSIVKGRMKHAEAREASS</sequence>
<gene>
    <name evidence="2" type="ORF">CF651_13055</name>
</gene>
<comment type="caution">
    <text evidence="2">The sequence shown here is derived from an EMBL/GenBank/DDBJ whole genome shotgun (WGS) entry which is preliminary data.</text>
</comment>